<dbReference type="GO" id="GO:0008773">
    <property type="term" value="F:[protein-PII] uridylyltransferase activity"/>
    <property type="evidence" value="ECO:0007669"/>
    <property type="project" value="UniProtKB-UniRule"/>
</dbReference>
<feature type="domain" description="HD" evidence="10">
    <location>
        <begin position="441"/>
        <end position="563"/>
    </location>
</feature>
<keyword evidence="2 8" id="KW-0548">Nucleotidyltransferase</keyword>
<accession>A0A2P1PS83</accession>
<dbReference type="PROSITE" id="PS51831">
    <property type="entry name" value="HD"/>
    <property type="match status" value="1"/>
</dbReference>
<dbReference type="GO" id="GO:0008081">
    <property type="term" value="F:phosphoric diester hydrolase activity"/>
    <property type="evidence" value="ECO:0007669"/>
    <property type="project" value="UniProtKB-UniRule"/>
</dbReference>
<comment type="activity regulation">
    <text evidence="8">Uridylyltransferase (UTase) activity is inhibited by glutamine, while glutamine activates uridylyl-removing (UR) activity.</text>
</comment>
<evidence type="ECO:0000259" key="9">
    <source>
        <dbReference type="PROSITE" id="PS51671"/>
    </source>
</evidence>
<dbReference type="InterPro" id="IPR002912">
    <property type="entry name" value="ACT_dom"/>
</dbReference>
<dbReference type="CDD" id="cd05401">
    <property type="entry name" value="NT_GlnE_GlnD_like"/>
    <property type="match status" value="1"/>
</dbReference>
<comment type="catalytic activity">
    <reaction evidence="8">
        <text>[protein-PII]-uridylyl-L-tyrosine + H2O = [protein-PII]-L-tyrosine + UMP + H(+)</text>
        <dbReference type="Rhea" id="RHEA:48600"/>
        <dbReference type="Rhea" id="RHEA-COMP:12147"/>
        <dbReference type="Rhea" id="RHEA-COMP:12148"/>
        <dbReference type="ChEBI" id="CHEBI:15377"/>
        <dbReference type="ChEBI" id="CHEBI:15378"/>
        <dbReference type="ChEBI" id="CHEBI:46858"/>
        <dbReference type="ChEBI" id="CHEBI:57865"/>
        <dbReference type="ChEBI" id="CHEBI:90602"/>
    </reaction>
</comment>
<dbReference type="InterPro" id="IPR010043">
    <property type="entry name" value="UTase/UR"/>
</dbReference>
<dbReference type="PANTHER" id="PTHR47320:SF1">
    <property type="entry name" value="BIFUNCTIONAL URIDYLYLTRANSFERASE_URIDYLYL-REMOVING ENZYME"/>
    <property type="match status" value="1"/>
</dbReference>
<evidence type="ECO:0000256" key="5">
    <source>
        <dbReference type="ARBA" id="ARBA00022842"/>
    </source>
</evidence>
<dbReference type="InterPro" id="IPR006674">
    <property type="entry name" value="HD_domain"/>
</dbReference>
<dbReference type="SUPFAM" id="SSF81301">
    <property type="entry name" value="Nucleotidyltransferase"/>
    <property type="match status" value="1"/>
</dbReference>
<dbReference type="Gene3D" id="1.10.3210.10">
    <property type="entry name" value="Hypothetical protein af1432"/>
    <property type="match status" value="1"/>
</dbReference>
<dbReference type="RefSeq" id="WP_106891633.1">
    <property type="nucleotide sequence ID" value="NZ_CP027860.1"/>
</dbReference>
<comment type="domain">
    <text evidence="8">Has four distinct domains: an N-terminal nucleotidyltransferase (NT) domain responsible for UTase activity, a central HD domain that encodes UR activity, and two C-terminal ACT domains that seem to have a role in glutamine sensing.</text>
</comment>
<dbReference type="PANTHER" id="PTHR47320">
    <property type="entry name" value="BIFUNCTIONAL URIDYLYLTRANSFERASE/URIDYLYL-REMOVING ENZYME"/>
    <property type="match status" value="1"/>
</dbReference>
<feature type="domain" description="ACT" evidence="9">
    <location>
        <begin position="792"/>
        <end position="868"/>
    </location>
</feature>
<comment type="catalytic activity">
    <reaction evidence="7">
        <text>guanosine 3',5'-bis(diphosphate) + H2O = GDP + diphosphate + H(+)</text>
        <dbReference type="Rhea" id="RHEA:14253"/>
        <dbReference type="ChEBI" id="CHEBI:15377"/>
        <dbReference type="ChEBI" id="CHEBI:15378"/>
        <dbReference type="ChEBI" id="CHEBI:33019"/>
        <dbReference type="ChEBI" id="CHEBI:58189"/>
        <dbReference type="ChEBI" id="CHEBI:77828"/>
        <dbReference type="EC" id="3.1.7.2"/>
    </reaction>
</comment>
<dbReference type="PIRSF" id="PIRSF006288">
    <property type="entry name" value="PII_uridyltransf"/>
    <property type="match status" value="1"/>
</dbReference>
<dbReference type="InterPro" id="IPR043519">
    <property type="entry name" value="NT_sf"/>
</dbReference>
<feature type="region of interest" description="Uridylyltransferase" evidence="8">
    <location>
        <begin position="1"/>
        <end position="324"/>
    </location>
</feature>
<dbReference type="SUPFAM" id="SSF55021">
    <property type="entry name" value="ACT-like"/>
    <property type="match status" value="2"/>
</dbReference>
<dbReference type="CDD" id="cd00077">
    <property type="entry name" value="HDc"/>
    <property type="match status" value="1"/>
</dbReference>
<evidence type="ECO:0000256" key="6">
    <source>
        <dbReference type="ARBA" id="ARBA00023268"/>
    </source>
</evidence>
<dbReference type="EC" id="2.7.7.59" evidence="8"/>
<sequence>MTETEAPFSSSKLREQLMRNVFETETHFALGGPVAELIEERTRTVDRVVIAAFEHTFTGIHDVALVATGGFGRRELLPQSDIDVLLIVPEPMRPEVNRALEALLSQFWNLGLQASHIVRSHRACLEEAERDLTSATALFEARYLTGDRDAFERLIVALEHPDLWPAPRFMQAKLDEQRERHARFNDTAFNLEPNIKEGPGGLRDLHALQWVIKRAFGTEAIESWADLRLCTQEELQALLKARDVLWQVRFGLHRLLKRREERLLFDHQRELAAQFGFQDANPKLAVERFMQGFYRASAAVQRLSRRVWERVQARVLPSQADQRELEHGFFVREGRLDHVEPQSLAANLDRLIQCLRLLAQANEKLRPAAALAGPMSSLCQQLSAEQIASLRTSLPNLLREPGEVMNVVEALADIGLLGRLVPAFDQVSGRMQYDMFHAYTVDQHTLFVMHNLARFNRESTQKTYPLAYEVRKRIRKPELLLLAGLFHDIAKGKGGDHSELGEVEARQFGAQAGLSQTDTDLISWLVREHLTMSVTAQKQDIGDPQVVHRFASVVRDWERLDYLYLLTVADISGTNPKLWNGWKERLLGDLYQTTRYALRRGLEHPVHESERIRDVQRMALELLAQSGIQANAAEALWAEYPAESFLRFSPTQIAWQTAAVLKHAGRAEPLTAVRSPTEHGTTEVFVYSADRDGVFATITAVLDRLQLSVLEARIVSSKLGHVLDTFQVLDAEHKPLIDPERIEDLGARLSDELGKPELSLTPARRAWTRQQKHFQLALKLDFSDDEAAGRTEMGLVCSDRPGLLAQIAQVFRAVGLAVHDARIATFGERVEDIFLLSTLDGKPLSLEQRDALSRTLAHELNPFARNRR</sequence>
<dbReference type="InterPro" id="IPR045865">
    <property type="entry name" value="ACT-like_dom_sf"/>
</dbReference>
<dbReference type="NCBIfam" id="TIGR01693">
    <property type="entry name" value="UTase_glnD"/>
    <property type="match status" value="1"/>
</dbReference>
<dbReference type="EC" id="3.1.4.-" evidence="8"/>
<dbReference type="Gene3D" id="3.30.70.260">
    <property type="match status" value="1"/>
</dbReference>
<proteinExistence type="inferred from homology"/>
<comment type="cofactor">
    <cofactor evidence="8">
        <name>Mg(2+)</name>
        <dbReference type="ChEBI" id="CHEBI:18420"/>
    </cofactor>
</comment>
<organism evidence="11 12">
    <name type="scientific">Ahniella affigens</name>
    <dbReference type="NCBI Taxonomy" id="2021234"/>
    <lineage>
        <taxon>Bacteria</taxon>
        <taxon>Pseudomonadati</taxon>
        <taxon>Pseudomonadota</taxon>
        <taxon>Gammaproteobacteria</taxon>
        <taxon>Lysobacterales</taxon>
        <taxon>Rhodanobacteraceae</taxon>
        <taxon>Ahniella</taxon>
    </lineage>
</organism>
<dbReference type="InterPro" id="IPR003607">
    <property type="entry name" value="HD/PDEase_dom"/>
</dbReference>
<dbReference type="SMART" id="SM00471">
    <property type="entry name" value="HDc"/>
    <property type="match status" value="1"/>
</dbReference>
<keyword evidence="1 8" id="KW-0808">Transferase</keyword>
<dbReference type="PROSITE" id="PS51671">
    <property type="entry name" value="ACT"/>
    <property type="match status" value="2"/>
</dbReference>
<keyword evidence="4 8" id="KW-0378">Hydrolase</keyword>
<evidence type="ECO:0000256" key="1">
    <source>
        <dbReference type="ARBA" id="ARBA00022679"/>
    </source>
</evidence>
<evidence type="ECO:0000256" key="3">
    <source>
        <dbReference type="ARBA" id="ARBA00022737"/>
    </source>
</evidence>
<name>A0A2P1PS83_9GAMM</name>
<dbReference type="Pfam" id="PF01966">
    <property type="entry name" value="HD"/>
    <property type="match status" value="1"/>
</dbReference>
<comment type="catalytic activity">
    <reaction evidence="8">
        <text>[protein-PII]-L-tyrosine + UTP = [protein-PII]-uridylyl-L-tyrosine + diphosphate</text>
        <dbReference type="Rhea" id="RHEA:13673"/>
        <dbReference type="Rhea" id="RHEA-COMP:12147"/>
        <dbReference type="Rhea" id="RHEA-COMP:12148"/>
        <dbReference type="ChEBI" id="CHEBI:33019"/>
        <dbReference type="ChEBI" id="CHEBI:46398"/>
        <dbReference type="ChEBI" id="CHEBI:46858"/>
        <dbReference type="ChEBI" id="CHEBI:90602"/>
        <dbReference type="EC" id="2.7.7.59"/>
    </reaction>
</comment>
<keyword evidence="3" id="KW-0677">Repeat</keyword>
<dbReference type="SUPFAM" id="SSF81593">
    <property type="entry name" value="Nucleotidyltransferase substrate binding subunit/domain"/>
    <property type="match status" value="1"/>
</dbReference>
<evidence type="ECO:0000259" key="10">
    <source>
        <dbReference type="PROSITE" id="PS51831"/>
    </source>
</evidence>
<dbReference type="HAMAP" id="MF_00277">
    <property type="entry name" value="PII_uridylyl_transf"/>
    <property type="match status" value="1"/>
</dbReference>
<dbReference type="Pfam" id="PF08335">
    <property type="entry name" value="GlnD_UR_UTase"/>
    <property type="match status" value="1"/>
</dbReference>
<evidence type="ECO:0000256" key="7">
    <source>
        <dbReference type="ARBA" id="ARBA00047968"/>
    </source>
</evidence>
<dbReference type="CDD" id="cd04899">
    <property type="entry name" value="ACT_ACR-UUR-like_2"/>
    <property type="match status" value="1"/>
</dbReference>
<reference evidence="11 12" key="1">
    <citation type="submission" date="2018-03" db="EMBL/GenBank/DDBJ databases">
        <title>Ahniella affigens gen. nov., sp. nov., a gammaproteobacterium isolated from sandy soil near a stream.</title>
        <authorList>
            <person name="Ko Y."/>
            <person name="Kim J.-H."/>
        </authorList>
    </citation>
    <scope>NUCLEOTIDE SEQUENCE [LARGE SCALE GENOMIC DNA]</scope>
    <source>
        <strain evidence="11 12">D13</strain>
    </source>
</reference>
<feature type="domain" description="ACT" evidence="9">
    <location>
        <begin position="683"/>
        <end position="767"/>
    </location>
</feature>
<dbReference type="AlphaFoldDB" id="A0A2P1PS83"/>
<gene>
    <name evidence="8 11" type="primary">glnD</name>
    <name evidence="11" type="ORF">C7S18_11110</name>
</gene>
<dbReference type="GO" id="GO:0006808">
    <property type="term" value="P:regulation of nitrogen utilization"/>
    <property type="evidence" value="ECO:0007669"/>
    <property type="project" value="UniProtKB-UniRule"/>
</dbReference>
<keyword evidence="6 8" id="KW-0511">Multifunctional enzyme</keyword>
<keyword evidence="5 8" id="KW-0460">Magnesium</keyword>
<dbReference type="InterPro" id="IPR013546">
    <property type="entry name" value="PII_UdlTrfase/GS_AdlTrfase"/>
</dbReference>
<keyword evidence="12" id="KW-1185">Reference proteome</keyword>
<dbReference type="CDD" id="cd04900">
    <property type="entry name" value="ACT_UUR-like_1"/>
    <property type="match status" value="1"/>
</dbReference>
<dbReference type="EMBL" id="CP027860">
    <property type="protein sequence ID" value="AVP97713.1"/>
    <property type="molecule type" value="Genomic_DNA"/>
</dbReference>
<evidence type="ECO:0000313" key="12">
    <source>
        <dbReference type="Proteomes" id="UP000241074"/>
    </source>
</evidence>
<dbReference type="Proteomes" id="UP000241074">
    <property type="component" value="Chromosome"/>
</dbReference>
<dbReference type="OrthoDB" id="9758038at2"/>
<dbReference type="KEGG" id="xba:C7S18_11110"/>
<evidence type="ECO:0000256" key="4">
    <source>
        <dbReference type="ARBA" id="ARBA00022801"/>
    </source>
</evidence>
<protein>
    <recommendedName>
        <fullName evidence="8">Bifunctional uridylyltransferase/uridylyl-removing enzyme</fullName>
        <shortName evidence="8">UTase/UR</shortName>
    </recommendedName>
    <alternativeName>
        <fullName evidence="8">Bifunctional [protein-PII] modification enzyme</fullName>
    </alternativeName>
    <alternativeName>
        <fullName evidence="8">Bifunctional nitrogen sensor protein</fullName>
    </alternativeName>
    <domain>
        <recommendedName>
            <fullName evidence="8">[Protein-PII] uridylyltransferase</fullName>
            <shortName evidence="8">PII uridylyltransferase</shortName>
            <shortName evidence="8">UTase</shortName>
            <ecNumber evidence="8">2.7.7.59</ecNumber>
        </recommendedName>
    </domain>
    <domain>
        <recommendedName>
            <fullName evidence="8">[Protein-PII]-UMP uridylyl-removing enzyme</fullName>
            <shortName evidence="8">UR</shortName>
            <ecNumber evidence="8">3.1.4.-</ecNumber>
        </recommendedName>
    </domain>
</protein>
<comment type="caution">
    <text evidence="8">Lacks conserved residue(s) required for the propagation of feature annotation.</text>
</comment>
<evidence type="ECO:0000256" key="8">
    <source>
        <dbReference type="HAMAP-Rule" id="MF_00277"/>
    </source>
</evidence>
<dbReference type="SUPFAM" id="SSF109604">
    <property type="entry name" value="HD-domain/PDEase-like"/>
    <property type="match status" value="1"/>
</dbReference>
<evidence type="ECO:0000256" key="2">
    <source>
        <dbReference type="ARBA" id="ARBA00022695"/>
    </source>
</evidence>
<reference evidence="11 12" key="2">
    <citation type="submission" date="2018-03" db="EMBL/GenBank/DDBJ databases">
        <authorList>
            <person name="Keele B.F."/>
        </authorList>
    </citation>
    <scope>NUCLEOTIDE SEQUENCE [LARGE SCALE GENOMIC DNA]</scope>
    <source>
        <strain evidence="11 12">D13</strain>
    </source>
</reference>
<comment type="function">
    <text evidence="8">Modifies, by uridylylation and deuridylylation, the PII regulatory proteins (GlnB and homologs), in response to the nitrogen status of the cell that GlnD senses through the glutamine level. Under low glutamine levels, catalyzes the conversion of the PII proteins and UTP to PII-UMP and PPi, while under higher glutamine levels, GlnD hydrolyzes PII-UMP to PII and UMP (deuridylylation). Thus, controls uridylylation state and activity of the PII proteins, and plays an important role in the regulation of nitrogen metabolism.</text>
</comment>
<comment type="similarity">
    <text evidence="8">Belongs to the GlnD family.</text>
</comment>
<evidence type="ECO:0000313" key="11">
    <source>
        <dbReference type="EMBL" id="AVP97713.1"/>
    </source>
</evidence>
<dbReference type="GO" id="GO:0008893">
    <property type="term" value="F:guanosine-3',5'-bis(diphosphate) 3'-diphosphatase activity"/>
    <property type="evidence" value="ECO:0007669"/>
    <property type="project" value="UniProtKB-EC"/>
</dbReference>